<evidence type="ECO:0000313" key="3">
    <source>
        <dbReference type="EMBL" id="CAK9226888.1"/>
    </source>
</evidence>
<dbReference type="InterPro" id="IPR050113">
    <property type="entry name" value="Ub_conjugating_enzyme"/>
</dbReference>
<dbReference type="PANTHER" id="PTHR24067">
    <property type="entry name" value="UBIQUITIN-CONJUGATING ENZYME E2"/>
    <property type="match status" value="1"/>
</dbReference>
<dbReference type="EMBL" id="OZ019897">
    <property type="protein sequence ID" value="CAK9226888.1"/>
    <property type="molecule type" value="Genomic_DNA"/>
</dbReference>
<feature type="domain" description="UBC core" evidence="2">
    <location>
        <begin position="5"/>
        <end position="162"/>
    </location>
</feature>
<evidence type="ECO:0000256" key="1">
    <source>
        <dbReference type="SAM" id="Phobius"/>
    </source>
</evidence>
<evidence type="ECO:0000259" key="2">
    <source>
        <dbReference type="PROSITE" id="PS50127"/>
    </source>
</evidence>
<protein>
    <recommendedName>
        <fullName evidence="2">UBC core domain-containing protein</fullName>
    </recommendedName>
</protein>
<dbReference type="InterPro" id="IPR000608">
    <property type="entry name" value="UBC"/>
</dbReference>
<dbReference type="Pfam" id="PF00179">
    <property type="entry name" value="UQ_con"/>
    <property type="match status" value="1"/>
</dbReference>
<dbReference type="SUPFAM" id="SSF54495">
    <property type="entry name" value="UBC-like"/>
    <property type="match status" value="1"/>
</dbReference>
<keyword evidence="1" id="KW-1133">Transmembrane helix</keyword>
<dbReference type="SMART" id="SM00212">
    <property type="entry name" value="UBCc"/>
    <property type="match status" value="1"/>
</dbReference>
<dbReference type="Proteomes" id="UP001497512">
    <property type="component" value="Chromosome 5"/>
</dbReference>
<keyword evidence="1" id="KW-0472">Membrane</keyword>
<keyword evidence="4" id="KW-1185">Reference proteome</keyword>
<reference evidence="3" key="1">
    <citation type="submission" date="2024-02" db="EMBL/GenBank/DDBJ databases">
        <authorList>
            <consortium name="ELIXIR-Norway"/>
            <consortium name="Elixir Norway"/>
        </authorList>
    </citation>
    <scope>NUCLEOTIDE SEQUENCE</scope>
</reference>
<evidence type="ECO:0000313" key="4">
    <source>
        <dbReference type="Proteomes" id="UP001497512"/>
    </source>
</evidence>
<organism evidence="3 4">
    <name type="scientific">Sphagnum troendelagicum</name>
    <dbReference type="NCBI Taxonomy" id="128251"/>
    <lineage>
        <taxon>Eukaryota</taxon>
        <taxon>Viridiplantae</taxon>
        <taxon>Streptophyta</taxon>
        <taxon>Embryophyta</taxon>
        <taxon>Bryophyta</taxon>
        <taxon>Sphagnophytina</taxon>
        <taxon>Sphagnopsida</taxon>
        <taxon>Sphagnales</taxon>
        <taxon>Sphagnaceae</taxon>
        <taxon>Sphagnum</taxon>
    </lineage>
</organism>
<name>A0ABP0URD4_9BRYO</name>
<sequence>MGERACVQRLQKEFRAMCKEPVPHILARPSHSDIREWHYVLEGSEGTPFEGGVYHGKIKFPEEYPFKPPGISMITPNGRFATNKKICMSMSDFHPETWNPMWSVSSILNGLLSFMSDNANTTGSVSTSSAEKKRLAQASLAYNCKSAIFRKMFPEYVEKQLERERESEQAAAEQKQMPILDMSALPEKMQQLVTTDRTQAEMKGRQHRSFQKFPLWLTAVVVAVFASIMALPLLTLDLTHF</sequence>
<dbReference type="PROSITE" id="PS50127">
    <property type="entry name" value="UBC_2"/>
    <property type="match status" value="1"/>
</dbReference>
<dbReference type="CDD" id="cd23799">
    <property type="entry name" value="UBCc_UBE2J"/>
    <property type="match status" value="1"/>
</dbReference>
<dbReference type="Gene3D" id="3.10.110.10">
    <property type="entry name" value="Ubiquitin Conjugating Enzyme"/>
    <property type="match status" value="1"/>
</dbReference>
<feature type="transmembrane region" description="Helical" evidence="1">
    <location>
        <begin position="213"/>
        <end position="234"/>
    </location>
</feature>
<proteinExistence type="predicted"/>
<gene>
    <name evidence="3" type="ORF">CSSPTR1EN2_LOCUS18464</name>
</gene>
<accession>A0ABP0URD4</accession>
<dbReference type="InterPro" id="IPR016135">
    <property type="entry name" value="UBQ-conjugating_enzyme/RWD"/>
</dbReference>
<keyword evidence="1" id="KW-0812">Transmembrane</keyword>